<organism evidence="2 3">
    <name type="scientific">Lyngbya aestuarii BL J</name>
    <dbReference type="NCBI Taxonomy" id="1348334"/>
    <lineage>
        <taxon>Bacteria</taxon>
        <taxon>Bacillati</taxon>
        <taxon>Cyanobacteriota</taxon>
        <taxon>Cyanophyceae</taxon>
        <taxon>Oscillatoriophycideae</taxon>
        <taxon>Oscillatoriales</taxon>
        <taxon>Microcoleaceae</taxon>
        <taxon>Lyngbya</taxon>
    </lineage>
</organism>
<keyword evidence="2" id="KW-0378">Hydrolase</keyword>
<comment type="caution">
    <text evidence="2">The sequence shown here is derived from an EMBL/GenBank/DDBJ whole genome shotgun (WGS) entry which is preliminary data.</text>
</comment>
<dbReference type="SUPFAM" id="SSF52266">
    <property type="entry name" value="SGNH hydrolase"/>
    <property type="match status" value="1"/>
</dbReference>
<keyword evidence="1" id="KW-0472">Membrane</keyword>
<dbReference type="OrthoDB" id="5446411at2"/>
<reference evidence="2 3" key="1">
    <citation type="journal article" date="2013" name="Front. Microbiol.">
        <title>Comparative genomic analyses of the cyanobacterium, Lyngbya aestuarii BL J, a powerful hydrogen producer.</title>
        <authorList>
            <person name="Kothari A."/>
            <person name="Vaughn M."/>
            <person name="Garcia-Pichel F."/>
        </authorList>
    </citation>
    <scope>NUCLEOTIDE SEQUENCE [LARGE SCALE GENOMIC DNA]</scope>
    <source>
        <strain evidence="2 3">BL J</strain>
    </source>
</reference>
<proteinExistence type="predicted"/>
<dbReference type="GO" id="GO:0016787">
    <property type="term" value="F:hydrolase activity"/>
    <property type="evidence" value="ECO:0007669"/>
    <property type="project" value="UniProtKB-KW"/>
</dbReference>
<dbReference type="InterPro" id="IPR036514">
    <property type="entry name" value="SGNH_hydro_sf"/>
</dbReference>
<dbReference type="CDD" id="cd00229">
    <property type="entry name" value="SGNH_hydrolase"/>
    <property type="match status" value="1"/>
</dbReference>
<dbReference type="Gene3D" id="3.40.50.1110">
    <property type="entry name" value="SGNH hydrolase"/>
    <property type="match status" value="1"/>
</dbReference>
<accession>U7QF20</accession>
<keyword evidence="1" id="KW-0812">Transmembrane</keyword>
<name>U7QF20_9CYAN</name>
<keyword evidence="3" id="KW-1185">Reference proteome</keyword>
<feature type="transmembrane region" description="Helical" evidence="1">
    <location>
        <begin position="14"/>
        <end position="36"/>
    </location>
</feature>
<keyword evidence="1" id="KW-1133">Transmembrane helix</keyword>
<evidence type="ECO:0000313" key="2">
    <source>
        <dbReference type="EMBL" id="ERT06488.1"/>
    </source>
</evidence>
<dbReference type="Proteomes" id="UP000017127">
    <property type="component" value="Unassembled WGS sequence"/>
</dbReference>
<sequence>MSTGEKMIKKLKPLAINLGLVCGSFIFAILIGEIGLRLAGIEAPLPPDPESETLAYRVDDPHRGWAPRANAVTVWAGEGERTGVQMNSSGMRDQERTVNKPENTYRIAFLGDSFVEAIHVPLEYTAAAIMEQKLAECSALNGKNVEVLNFGVQGYGTAQELMTLRHHVWQFSPDLVLLGFYPGNDIRNNYKPLEHDHFRPYFTLENGQWVIDNSFKDLTQLERDYYSTSRLDYLPRWLLENSRILQLIRQAEATAKQRQFEQDYEQTNINFYKEPPDENWEEAWNITEGLISLIQDEVKQQGVDFMVFTISDSYQVHPKLDKRQEFMEKYDIQDLFYPDKRIQALGEREDFTVFRLAEPLQKVAEEKGECLHGFENAFPCEGHWNRDGNRVAAELMSNQICQRITSQQVQKTNQTP</sequence>
<gene>
    <name evidence="2" type="ORF">M595_3550</name>
</gene>
<evidence type="ECO:0000313" key="3">
    <source>
        <dbReference type="Proteomes" id="UP000017127"/>
    </source>
</evidence>
<protein>
    <submittedName>
        <fullName evidence="2">GDSL-like Lipase/Acylhydrolase family protein</fullName>
    </submittedName>
</protein>
<dbReference type="AlphaFoldDB" id="U7QF20"/>
<dbReference type="PATRIC" id="fig|1348334.3.peg.3433"/>
<evidence type="ECO:0000256" key="1">
    <source>
        <dbReference type="SAM" id="Phobius"/>
    </source>
</evidence>
<dbReference type="EMBL" id="AUZM01000036">
    <property type="protein sequence ID" value="ERT06488.1"/>
    <property type="molecule type" value="Genomic_DNA"/>
</dbReference>